<reference evidence="2 3" key="1">
    <citation type="submission" date="2017-09" db="EMBL/GenBank/DDBJ databases">
        <title>The draft genome sequences of Marinobacter guineae M3B.</title>
        <authorList>
            <person name="Cao J."/>
        </authorList>
    </citation>
    <scope>NUCLEOTIDE SEQUENCE [LARGE SCALE GENOMIC DNA]</scope>
    <source>
        <strain evidence="2 3">M3B</strain>
    </source>
</reference>
<name>A0A2G1VH01_9GAMM</name>
<comment type="caution">
    <text evidence="2">The sequence shown here is derived from an EMBL/GenBank/DDBJ whole genome shotgun (WGS) entry which is preliminary data.</text>
</comment>
<dbReference type="InterPro" id="IPR017646">
    <property type="entry name" value="Dnd_assoc_2"/>
</dbReference>
<dbReference type="SUPFAM" id="SSF52540">
    <property type="entry name" value="P-loop containing nucleoside triphosphate hydrolases"/>
    <property type="match status" value="1"/>
</dbReference>
<feature type="domain" description="Helicase HerA central" evidence="1">
    <location>
        <begin position="1356"/>
        <end position="1566"/>
    </location>
</feature>
<evidence type="ECO:0000313" key="3">
    <source>
        <dbReference type="Proteomes" id="UP000229044"/>
    </source>
</evidence>
<dbReference type="Proteomes" id="UP000229044">
    <property type="component" value="Unassembled WGS sequence"/>
</dbReference>
<accession>A0A2G1VH01</accession>
<evidence type="ECO:0000259" key="1">
    <source>
        <dbReference type="Pfam" id="PF01935"/>
    </source>
</evidence>
<dbReference type="Gene3D" id="3.40.50.300">
    <property type="entry name" value="P-loop containing nucleotide triphosphate hydrolases"/>
    <property type="match status" value="2"/>
</dbReference>
<dbReference type="EMBL" id="NTFI01000001">
    <property type="protein sequence ID" value="PHQ26077.1"/>
    <property type="molecule type" value="Genomic_DNA"/>
</dbReference>
<gene>
    <name evidence="2" type="primary">dptH</name>
    <name evidence="2" type="ORF">CLH62_00230</name>
</gene>
<dbReference type="InterPro" id="IPR027417">
    <property type="entry name" value="P-loop_NTPase"/>
</dbReference>
<keyword evidence="3" id="KW-1185">Reference proteome</keyword>
<dbReference type="NCBIfam" id="TIGR03237">
    <property type="entry name" value="dnd_assoc_2"/>
    <property type="match status" value="1"/>
</dbReference>
<protein>
    <submittedName>
        <fullName evidence="2">DNA phosphorothioation-dependent restriction protein DptH</fullName>
    </submittedName>
</protein>
<dbReference type="Pfam" id="PF01935">
    <property type="entry name" value="DUF87"/>
    <property type="match status" value="1"/>
</dbReference>
<dbReference type="PANTHER" id="PTHR42957:SF1">
    <property type="entry name" value="HELICASE MJ1565-RELATED"/>
    <property type="match status" value="1"/>
</dbReference>
<proteinExistence type="predicted"/>
<sequence length="1710" mass="194361">MRYMSGKHFEAFLVKNLRDWLEERIEAGARYQFKSPDPENTRGLVSELLESRDGVIEVQGQELSYLSINGCRLLVSGHLEQPDVDSGCYTENYISSLRDAVAAQEYPFENCALLIIHNSLLDTLINSAFDLAQGEAVWSPRQTKEKLDALISDDMNSQVASRCLLEHQVRVINEEGSSVFGFRHLHDAVIDGDLRFQELGLFNDPHVLSNSNEKQVARRLEANRQLREEIEFAVEHFPNDLEDRLTKFGSKFIQKHFGDNPEVSWKDLNYGDFRAEEDRQKNLTLDYEGVEVNGGEVEVRDKKETAAGRRDKHLIVKVPADQEFFSFKVRFVGQRLEKRELALQPKSMSELIEIDFSSRGDKSTFTISGGSGIEPWFFSLRLNRDSSNEKYSFHCMVIREGTFHLSAFDNRFLVDYRRKALVLQADQHVLELNPDLTSSVELKDSGQTIATTEFGKVDFSQLYDESDEVSFTLTNGEAELKILVEGEPSKETLRLPVIFDTNRFARLFKNDEFNGIYKPGKDTVVFDNQESEPLFLRKWLLQAESAFVTESCVEWDHDRKKGIPSSGLELADSALHEAYSALIGYFQEHKTLPSLASWGPELVALGKKYVRACIDYLEKIPTGKSLSYSNRLVVRLGFVTLNQKRYLSPFHPLVMSYYVNLVEEIVLDGDARSFRQLPEVTKGRLNARGLIPHLFDKENRYNYTQAVPENPFWLEIVPHQETSFDFVTSLVKHKIEEFTSTFNQLFLQVDDAPLLINSVNNAENTELFQGLVSYYQAHLQEGLHIHVNLYDQELIETEFDKFAEMGMYEEIKATYKLDKGAARRNADAVIDLLRTRMTFSKFRHDNVEKQAYAHLTFFKNDQKVEAVDNNISEHLSGLACGGLLSGESSRSEGDRYFTAFGLGGVDYDDVPHLKLAKLVGTLWRPSQSKNDVYHDHSAISLAVSQEFMALLERSYDSSLWTTIIDPKVTLKFFEAKTGVILIHYSDQYTSSSGYDAITVTKQIDLYKNVLGNAGNELIREFNAFNGEWLLKLITDQSKEKTAKEGIIGAYKVVSAMLAQSDITWVPISVAEMIRVAGNIGLAMSDSDFSRHNRNIRKGAISDDILFAGFKDDRLYLLPVEVKAGGRPDFFKAKEQAVELKQYMGNNLLGPSPDTLEAKLYRGLFVRQVLLQIEKYELYQVFESDHFSGFLSNREAWLEGNYSIGELPDDYPQALVVAHINNESCFEEKYELKNGVLEAEIPMGLLDQLVRTPYQELRDKIENSSLLHVPEQYFLKPFTQEDSKTLGHGNGETSNSSQTGKVVYPFAQAKLGSFHAAAENPPEDVNREEVYGPVSHLTVKFGTDVQTNDAVYWEPTNTDKLFNTNTGIIGTMGTGKTQFTKSLITQLVSNQYHNVDGAPIGILIFDYKADYITDDFVQATNAKVFELDCLPFNPFALFGDKKKLPVHVAGQFISSMTKSYGLGVKQQSKLRSVIRDAYEAAGIYSNDESTWARPAPTLEDVWAEFQEQEKIDHDSLYAALEVLSAYEIFEPDTHKTQSLYDLIDGVTVINLSGYDRTIQNLVVALTLDLFYTQMHQQGSSKLEGNFRQISKMILVDEADNFMSQDFESLKKILKEGREFGVGTILSTQELKHFKTGDNDYSTLILSWVIHQVANIKSQEIKAIFNTQSKQDEEYFMGQIRKLEKHFSLCIDGKKKVTKMKDLAFWELKNVK</sequence>
<dbReference type="PANTHER" id="PTHR42957">
    <property type="entry name" value="HELICASE MJ1565-RELATED"/>
    <property type="match status" value="1"/>
</dbReference>
<dbReference type="InterPro" id="IPR002789">
    <property type="entry name" value="HerA_central"/>
</dbReference>
<dbReference type="OrthoDB" id="9806951at2"/>
<evidence type="ECO:0000313" key="2">
    <source>
        <dbReference type="EMBL" id="PHQ26077.1"/>
    </source>
</evidence>
<organism evidence="2 3">
    <name type="scientific">Marinobacter guineae</name>
    <dbReference type="NCBI Taxonomy" id="432303"/>
    <lineage>
        <taxon>Bacteria</taxon>
        <taxon>Pseudomonadati</taxon>
        <taxon>Pseudomonadota</taxon>
        <taxon>Gammaproteobacteria</taxon>
        <taxon>Pseudomonadales</taxon>
        <taxon>Marinobacteraceae</taxon>
        <taxon>Marinobacter</taxon>
    </lineage>
</organism>
<dbReference type="InterPro" id="IPR008571">
    <property type="entry name" value="HerA-like"/>
</dbReference>